<accession>A0A1I0XUA5</accession>
<evidence type="ECO:0000256" key="2">
    <source>
        <dbReference type="ARBA" id="ARBA00022475"/>
    </source>
</evidence>
<keyword evidence="5 7" id="KW-0472">Membrane</keyword>
<dbReference type="OrthoDB" id="1887138at2"/>
<evidence type="ECO:0000256" key="5">
    <source>
        <dbReference type="ARBA" id="ARBA00023136"/>
    </source>
</evidence>
<dbReference type="PANTHER" id="PTHR30572:SF4">
    <property type="entry name" value="ABC TRANSPORTER PERMEASE YTRF"/>
    <property type="match status" value="1"/>
</dbReference>
<dbReference type="InterPro" id="IPR003838">
    <property type="entry name" value="ABC3_permease_C"/>
</dbReference>
<protein>
    <submittedName>
        <fullName evidence="9">Putative ABC transport system permease protein</fullName>
    </submittedName>
</protein>
<feature type="transmembrane region" description="Helical" evidence="7">
    <location>
        <begin position="371"/>
        <end position="393"/>
    </location>
</feature>
<evidence type="ECO:0000256" key="4">
    <source>
        <dbReference type="ARBA" id="ARBA00022989"/>
    </source>
</evidence>
<evidence type="ECO:0000313" key="9">
    <source>
        <dbReference type="EMBL" id="SFB03840.1"/>
    </source>
</evidence>
<proteinExistence type="inferred from homology"/>
<evidence type="ECO:0000256" key="3">
    <source>
        <dbReference type="ARBA" id="ARBA00022692"/>
    </source>
</evidence>
<name>A0A1I0XUA5_9CLOT</name>
<comment type="similarity">
    <text evidence="6">Belongs to the ABC-4 integral membrane protein family.</text>
</comment>
<evidence type="ECO:0000313" key="10">
    <source>
        <dbReference type="Proteomes" id="UP000198619"/>
    </source>
</evidence>
<dbReference type="PANTHER" id="PTHR30572">
    <property type="entry name" value="MEMBRANE COMPONENT OF TRANSPORTER-RELATED"/>
    <property type="match status" value="1"/>
</dbReference>
<feature type="domain" description="ABC3 transporter permease C-terminal" evidence="8">
    <location>
        <begin position="295"/>
        <end position="403"/>
    </location>
</feature>
<evidence type="ECO:0000256" key="1">
    <source>
        <dbReference type="ARBA" id="ARBA00004651"/>
    </source>
</evidence>
<evidence type="ECO:0000256" key="7">
    <source>
        <dbReference type="SAM" id="Phobius"/>
    </source>
</evidence>
<gene>
    <name evidence="9" type="ORF">SAMN04488528_1009134</name>
</gene>
<keyword evidence="3 7" id="KW-0812">Transmembrane</keyword>
<dbReference type="GO" id="GO:0022857">
    <property type="term" value="F:transmembrane transporter activity"/>
    <property type="evidence" value="ECO:0007669"/>
    <property type="project" value="TreeGrafter"/>
</dbReference>
<evidence type="ECO:0000256" key="6">
    <source>
        <dbReference type="ARBA" id="ARBA00038076"/>
    </source>
</evidence>
<evidence type="ECO:0000259" key="8">
    <source>
        <dbReference type="Pfam" id="PF02687"/>
    </source>
</evidence>
<dbReference type="GO" id="GO:0005886">
    <property type="term" value="C:plasma membrane"/>
    <property type="evidence" value="ECO:0007669"/>
    <property type="project" value="UniProtKB-SubCell"/>
</dbReference>
<keyword evidence="2" id="KW-1003">Cell membrane</keyword>
<dbReference type="InterPro" id="IPR050250">
    <property type="entry name" value="Macrolide_Exporter_MacB"/>
</dbReference>
<dbReference type="Proteomes" id="UP000198619">
    <property type="component" value="Unassembled WGS sequence"/>
</dbReference>
<comment type="subcellular location">
    <subcellularLocation>
        <location evidence="1">Cell membrane</location>
        <topology evidence="1">Multi-pass membrane protein</topology>
    </subcellularLocation>
</comment>
<dbReference type="Pfam" id="PF02687">
    <property type="entry name" value="FtsX"/>
    <property type="match status" value="1"/>
</dbReference>
<sequence>MNIKYFFRNLYMRKKIMLLLLFQAIVYIFLLMNLFSMAMFKSNFIKNYKENFPLENGAYIKDGIDSEKLEKEIEKVREFINYVENNKNIKSYRLSVIKRLSTEEFKINTDKFKQQYNIDMNYKDFIPVYKLNYGYYSEIEKHIYGSGFKKEDFDKDNEVTPVILGEIYKKDYKLGDIIANDDKSLKFKVVGFLKKNILFLHGSNPAQSTESSEKSFIIPLTKTFLNEENFMLPHSMKDMVFTFNDDLDNSTVIKEITDKGKELGMDLEIDNFYDSLNIFLEDIDVQIRFESMKVLIYTILSFGVFTISFIYLINNRKREVGILYSLGASKKNIIFMFSLDMVFVISIAYLISIPIYMYFGQTIIFFFINDFNIINLGVPFIIMLFISLFCLVIPINNIIKLKPNELIRGK</sequence>
<dbReference type="AlphaFoldDB" id="A0A1I0XUA5"/>
<organism evidence="9 10">
    <name type="scientific">Clostridium frigidicarnis</name>
    <dbReference type="NCBI Taxonomy" id="84698"/>
    <lineage>
        <taxon>Bacteria</taxon>
        <taxon>Bacillati</taxon>
        <taxon>Bacillota</taxon>
        <taxon>Clostridia</taxon>
        <taxon>Eubacteriales</taxon>
        <taxon>Clostridiaceae</taxon>
        <taxon>Clostridium</taxon>
    </lineage>
</organism>
<keyword evidence="10" id="KW-1185">Reference proteome</keyword>
<keyword evidence="4 7" id="KW-1133">Transmembrane helix</keyword>
<reference evidence="9 10" key="1">
    <citation type="submission" date="2016-10" db="EMBL/GenBank/DDBJ databases">
        <authorList>
            <person name="de Groot N.N."/>
        </authorList>
    </citation>
    <scope>NUCLEOTIDE SEQUENCE [LARGE SCALE GENOMIC DNA]</scope>
    <source>
        <strain evidence="9 10">DSM 12271</strain>
    </source>
</reference>
<feature type="transmembrane region" description="Helical" evidence="7">
    <location>
        <begin position="16"/>
        <end position="40"/>
    </location>
</feature>
<feature type="transmembrane region" description="Helical" evidence="7">
    <location>
        <begin position="294"/>
        <end position="313"/>
    </location>
</feature>
<feature type="transmembrane region" description="Helical" evidence="7">
    <location>
        <begin position="333"/>
        <end position="359"/>
    </location>
</feature>
<dbReference type="EMBL" id="FOKI01000009">
    <property type="protein sequence ID" value="SFB03840.1"/>
    <property type="molecule type" value="Genomic_DNA"/>
</dbReference>
<dbReference type="STRING" id="84698.SAMN04488528_1009134"/>